<evidence type="ECO:0000313" key="2">
    <source>
        <dbReference type="EMBL" id="MRN55225.1"/>
    </source>
</evidence>
<organism evidence="2 3">
    <name type="scientific">Paenibacillus monticola</name>
    <dbReference type="NCBI Taxonomy" id="2666075"/>
    <lineage>
        <taxon>Bacteria</taxon>
        <taxon>Bacillati</taxon>
        <taxon>Bacillota</taxon>
        <taxon>Bacilli</taxon>
        <taxon>Bacillales</taxon>
        <taxon>Paenibacillaceae</taxon>
        <taxon>Paenibacillus</taxon>
    </lineage>
</organism>
<keyword evidence="3" id="KW-1185">Reference proteome</keyword>
<accession>A0A7X2L3E0</accession>
<name>A0A7X2L3E0_9BACL</name>
<dbReference type="InterPro" id="IPR037523">
    <property type="entry name" value="VOC_core"/>
</dbReference>
<reference evidence="2 3" key="1">
    <citation type="submission" date="2019-11" db="EMBL/GenBank/DDBJ databases">
        <title>Paenibacillus monticola sp. nov., a novel PGPR strain isolated from mountain sample in China.</title>
        <authorList>
            <person name="Zhao Q."/>
            <person name="Li H.-P."/>
            <person name="Zhang J.-L."/>
        </authorList>
    </citation>
    <scope>NUCLEOTIDE SEQUENCE [LARGE SCALE GENOMIC DNA]</scope>
    <source>
        <strain evidence="2 3">LC-T2</strain>
    </source>
</reference>
<dbReference type="EMBL" id="WJXB01000007">
    <property type="protein sequence ID" value="MRN55225.1"/>
    <property type="molecule type" value="Genomic_DNA"/>
</dbReference>
<dbReference type="InterPro" id="IPR029068">
    <property type="entry name" value="Glyas_Bleomycin-R_OHBP_Dase"/>
</dbReference>
<gene>
    <name evidence="2" type="ORF">GJB61_19785</name>
</gene>
<protein>
    <submittedName>
        <fullName evidence="2">VOC family protein</fullName>
    </submittedName>
</protein>
<dbReference type="Gene3D" id="3.10.180.10">
    <property type="entry name" value="2,3-Dihydroxybiphenyl 1,2-Dioxygenase, domain 1"/>
    <property type="match status" value="1"/>
</dbReference>
<dbReference type="RefSeq" id="WP_154120714.1">
    <property type="nucleotide sequence ID" value="NZ_WJXB01000007.1"/>
</dbReference>
<comment type="caution">
    <text evidence="2">The sequence shown here is derived from an EMBL/GenBank/DDBJ whole genome shotgun (WGS) entry which is preliminary data.</text>
</comment>
<proteinExistence type="predicted"/>
<dbReference type="AlphaFoldDB" id="A0A7X2L3E0"/>
<dbReference type="SUPFAM" id="SSF54593">
    <property type="entry name" value="Glyoxalase/Bleomycin resistance protein/Dihydroxybiphenyl dioxygenase"/>
    <property type="match status" value="1"/>
</dbReference>
<dbReference type="Pfam" id="PF00903">
    <property type="entry name" value="Glyoxalase"/>
    <property type="match status" value="1"/>
</dbReference>
<dbReference type="Proteomes" id="UP000463051">
    <property type="component" value="Unassembled WGS sequence"/>
</dbReference>
<dbReference type="PROSITE" id="PS51819">
    <property type="entry name" value="VOC"/>
    <property type="match status" value="1"/>
</dbReference>
<sequence>MEFADVCLITENVVVLTKFYEAILQTVAEGNDIHAEIETIGTGLAIYSKKAAGTDMGFDFSKHWGIGNFTLGFNVYDVDMEYERLKIMGVEFLTPPTTYPWGARSMHFRDPDGNIICFRSRPIVGDHHSIFN</sequence>
<evidence type="ECO:0000259" key="1">
    <source>
        <dbReference type="PROSITE" id="PS51819"/>
    </source>
</evidence>
<dbReference type="InterPro" id="IPR004360">
    <property type="entry name" value="Glyas_Fos-R_dOase_dom"/>
</dbReference>
<feature type="domain" description="VOC" evidence="1">
    <location>
        <begin position="2"/>
        <end position="121"/>
    </location>
</feature>
<evidence type="ECO:0000313" key="3">
    <source>
        <dbReference type="Proteomes" id="UP000463051"/>
    </source>
</evidence>